<gene>
    <name evidence="1" type="ORF">MSG28_006083</name>
</gene>
<organism evidence="1 2">
    <name type="scientific">Choristoneura fumiferana</name>
    <name type="common">Spruce budworm moth</name>
    <name type="synonym">Archips fumiferana</name>
    <dbReference type="NCBI Taxonomy" id="7141"/>
    <lineage>
        <taxon>Eukaryota</taxon>
        <taxon>Metazoa</taxon>
        <taxon>Ecdysozoa</taxon>
        <taxon>Arthropoda</taxon>
        <taxon>Hexapoda</taxon>
        <taxon>Insecta</taxon>
        <taxon>Pterygota</taxon>
        <taxon>Neoptera</taxon>
        <taxon>Endopterygota</taxon>
        <taxon>Lepidoptera</taxon>
        <taxon>Glossata</taxon>
        <taxon>Ditrysia</taxon>
        <taxon>Tortricoidea</taxon>
        <taxon>Tortricidae</taxon>
        <taxon>Tortricinae</taxon>
        <taxon>Choristoneura</taxon>
    </lineage>
</organism>
<comment type="caution">
    <text evidence="1">The sequence shown here is derived from an EMBL/GenBank/DDBJ whole genome shotgun (WGS) entry which is preliminary data.</text>
</comment>
<sequence>MIDVRGCVARNVFDNIDIYRKGNRVASEAETRLIEVGVEVPGTKKHNKIKTSRYTLLMFIPKNLSEQFRRVVNFYFLMVTVIAIVIDSPVSPMTSIAPLSFMVMVTAVKNGYEDWLRHKADDKVNNQIVEIVSRGVIKEVRNSTISPGTLVRVRRGGAVPADLVLLCSEGDQGKCFVTTANLDGETNLKTLRVPPPLVGYTPDVLPQGLRIEAPNPIADLYTFYGRLEIPGTDSLPLSTDNLMLRGSRVKNTEWAIGCAVYTGEETKLAINSKYASNKFSSCELAVNGFLVVFICFLILEIVLSYLFKRYNDKHHQSRNLYLGPGNTFPQPISDVLQDMFSFLLLYYYIIPMSLYVTIELYKFIGALFIGWDPDLRCDETGKPAIANTSDLNEELGQVEILFSDKTGTLTKNLMVFKACSIKGDIYEEREKILYDVERFEEPVDTGQSDVKFFFKVLALCHSVQISNEEMKRLSARLSVTGDLQLLNVFRRKKAKKHNGTNGNGNGLVDNATWNSIMNTDNVSGIDYQASSPDEKALVEAANRFGVTFLGEEGNNLLVRIGDHTEMFERLQIIEFTSERKRMSVIVKDKDGKIWLFCKGAESSVFPLCRNANLIEQTNQNINTFANKGLRTLAVAYREVPDEEYDRVCESIKNLDAKNAEALQQVTHQFRILERDLSLLGATAVEDCLQDDVADTLASLRRAGVRIWVLTGDKVETAINVAQSCAHIPENGRQMFIIGVEDDEALKAHLEECRRILAEPSYKDIALIVDGTSMSLILDKAAASAFVEISLKCNAVLCCRLSPIQKAKIVKLIKNSKERPITAAIGDGANDISMIQEAHVGFGIFGKEGHQAARSADFGFTKFSMVKKFLLVLGHWYYQRLATLIHYFFYKNLILGNLMLFFQINSAFSTQSVFDSMYLTFYNLIFTSVPCLVLSVTEQRWPADLLMRNPSLYRDISKNKLMSWSRFSVWLLVALYHSIVIYVFGALAIRHSIISPDGKPVDIWIFGAVLFHLMVLVVNLKLWLQARYHTGIFVLSIVLSVLLYVAFNSVYAVIEVQFDGAILGTYTRLISSLTFALLNVLVVVATLAPDYCYRYIADKQNKIYSNVTQETIFATRL</sequence>
<name>A0ACC0JDR6_CHOFU</name>
<protein>
    <submittedName>
        <fullName evidence="1">Uncharacterized protein</fullName>
    </submittedName>
</protein>
<accession>A0ACC0JDR6</accession>
<keyword evidence="2" id="KW-1185">Reference proteome</keyword>
<evidence type="ECO:0000313" key="1">
    <source>
        <dbReference type="EMBL" id="KAI8422175.1"/>
    </source>
</evidence>
<evidence type="ECO:0000313" key="2">
    <source>
        <dbReference type="Proteomes" id="UP001064048"/>
    </source>
</evidence>
<reference evidence="1 2" key="1">
    <citation type="journal article" date="2022" name="Genome Biol. Evol.">
        <title>The Spruce Budworm Genome: Reconstructing the Evolutionary History of Antifreeze Proteins.</title>
        <authorList>
            <person name="Beliveau C."/>
            <person name="Gagne P."/>
            <person name="Picq S."/>
            <person name="Vernygora O."/>
            <person name="Keeling C.I."/>
            <person name="Pinkney K."/>
            <person name="Doucet D."/>
            <person name="Wen F."/>
            <person name="Johnston J.S."/>
            <person name="Maaroufi H."/>
            <person name="Boyle B."/>
            <person name="Laroche J."/>
            <person name="Dewar K."/>
            <person name="Juretic N."/>
            <person name="Blackburn G."/>
            <person name="Nisole A."/>
            <person name="Brunet B."/>
            <person name="Brandao M."/>
            <person name="Lumley L."/>
            <person name="Duan J."/>
            <person name="Quan G."/>
            <person name="Lucarotti C.J."/>
            <person name="Roe A.D."/>
            <person name="Sperling F.A.H."/>
            <person name="Levesque R.C."/>
            <person name="Cusson M."/>
        </authorList>
    </citation>
    <scope>NUCLEOTIDE SEQUENCE [LARGE SCALE GENOMIC DNA]</scope>
    <source>
        <strain evidence="1">Glfc:IPQL:Cfum</strain>
    </source>
</reference>
<dbReference type="Proteomes" id="UP001064048">
    <property type="component" value="Chromosome 10"/>
</dbReference>
<dbReference type="EMBL" id="CM046110">
    <property type="protein sequence ID" value="KAI8422175.1"/>
    <property type="molecule type" value="Genomic_DNA"/>
</dbReference>
<proteinExistence type="predicted"/>